<evidence type="ECO:0000313" key="2">
    <source>
        <dbReference type="Proteomes" id="UP000239747"/>
    </source>
</evidence>
<comment type="caution">
    <text evidence="1">The sequence shown here is derived from an EMBL/GenBank/DDBJ whole genome shotgun (WGS) entry which is preliminary data.</text>
</comment>
<accession>A0A2S7U8X2</accession>
<reference evidence="1 2" key="1">
    <citation type="submission" date="2017-01" db="EMBL/GenBank/DDBJ databases">
        <title>Trade-off between light-utilization and light-protection in marine flavobacteria.</title>
        <authorList>
            <person name="Kumagai Y."/>
            <person name="Yoshizawa S."/>
            <person name="Kogure K."/>
            <person name="Iwasaki W."/>
        </authorList>
    </citation>
    <scope>NUCLEOTIDE SEQUENCE [LARGE SCALE GENOMIC DNA]</scope>
    <source>
        <strain evidence="1 2">KCTC 32109</strain>
    </source>
</reference>
<dbReference type="Proteomes" id="UP000239747">
    <property type="component" value="Unassembled WGS sequence"/>
</dbReference>
<dbReference type="AlphaFoldDB" id="A0A2S7U8X2"/>
<sequence length="301" mass="34505">MKYIILIVLILSINFSNSQNVLILESNSNLVIPFANVMTDSISVYSNENGVVDLNRIEDESVVIISSIGYQTLEIEKKEIKEILYLEPIDYILPSIVILANERVIEDTKRLRDSKKLGSQILPRHTNIITKIIPREKLVSKRITSIKLLFERHSGMSKNQKEIFKKSKLLIRLNFFNVDGDSLGELIHSSETFNLITGSTDELVVSLKEVQLKLSKDGFYIQLENLGAVDEKGEFIEGNNGLFIARAKISDKKSTEYFIESYKLTSNGQYDIENQLNYKDVFGDSDLDKNFFLNFQFSYYE</sequence>
<gene>
    <name evidence="1" type="ORF">BST92_03520</name>
</gene>
<dbReference type="RefSeq" id="WP_105070205.1">
    <property type="nucleotide sequence ID" value="NZ_MTPW01000001.1"/>
</dbReference>
<organism evidence="1 2">
    <name type="scientific">Nonlabens arenilitoris</name>
    <dbReference type="NCBI Taxonomy" id="1217969"/>
    <lineage>
        <taxon>Bacteria</taxon>
        <taxon>Pseudomonadati</taxon>
        <taxon>Bacteroidota</taxon>
        <taxon>Flavobacteriia</taxon>
        <taxon>Flavobacteriales</taxon>
        <taxon>Flavobacteriaceae</taxon>
        <taxon>Nonlabens</taxon>
    </lineage>
</organism>
<dbReference type="OrthoDB" id="1145196at2"/>
<keyword evidence="2" id="KW-1185">Reference proteome</keyword>
<proteinExistence type="predicted"/>
<evidence type="ECO:0000313" key="1">
    <source>
        <dbReference type="EMBL" id="PQJ31050.1"/>
    </source>
</evidence>
<protein>
    <submittedName>
        <fullName evidence="1">Uncharacterized protein</fullName>
    </submittedName>
</protein>
<name>A0A2S7U8X2_9FLAO</name>
<dbReference type="EMBL" id="MTPW01000001">
    <property type="protein sequence ID" value="PQJ31050.1"/>
    <property type="molecule type" value="Genomic_DNA"/>
</dbReference>